<organism evidence="1 2">
    <name type="scientific">Armillaria tabescens</name>
    <name type="common">Ringless honey mushroom</name>
    <name type="synonym">Agaricus tabescens</name>
    <dbReference type="NCBI Taxonomy" id="1929756"/>
    <lineage>
        <taxon>Eukaryota</taxon>
        <taxon>Fungi</taxon>
        <taxon>Dikarya</taxon>
        <taxon>Basidiomycota</taxon>
        <taxon>Agaricomycotina</taxon>
        <taxon>Agaricomycetes</taxon>
        <taxon>Agaricomycetidae</taxon>
        <taxon>Agaricales</taxon>
        <taxon>Marasmiineae</taxon>
        <taxon>Physalacriaceae</taxon>
        <taxon>Desarmillaria</taxon>
    </lineage>
</organism>
<dbReference type="RefSeq" id="XP_060335169.1">
    <property type="nucleotide sequence ID" value="XM_060476879.1"/>
</dbReference>
<proteinExistence type="predicted"/>
<accession>A0AA39TUG4</accession>
<protein>
    <submittedName>
        <fullName evidence="1">Uncharacterized protein</fullName>
    </submittedName>
</protein>
<gene>
    <name evidence="1" type="ORF">EV420DRAFT_1638783</name>
</gene>
<evidence type="ECO:0000313" key="1">
    <source>
        <dbReference type="EMBL" id="KAK0463859.1"/>
    </source>
</evidence>
<comment type="caution">
    <text evidence="1">The sequence shown here is derived from an EMBL/GenBank/DDBJ whole genome shotgun (WGS) entry which is preliminary data.</text>
</comment>
<name>A0AA39TUG4_ARMTA</name>
<dbReference type="EMBL" id="JAUEPS010000007">
    <property type="protein sequence ID" value="KAK0463859.1"/>
    <property type="molecule type" value="Genomic_DNA"/>
</dbReference>
<keyword evidence="2" id="KW-1185">Reference proteome</keyword>
<dbReference type="Proteomes" id="UP001175211">
    <property type="component" value="Unassembled WGS sequence"/>
</dbReference>
<evidence type="ECO:0000313" key="2">
    <source>
        <dbReference type="Proteomes" id="UP001175211"/>
    </source>
</evidence>
<dbReference type="GeneID" id="85360427"/>
<sequence length="111" mass="12699">MTRDLFVYLEPRPVHPQLGHRNYITLDLSFKHGPYIPNFSPKTLPRAATIFHILRSSILSSAIQEYLNSPIAKSPPSDFQNTWHLTAVRYRDTSAYDVIGVGNIIHVQRLV</sequence>
<reference evidence="1" key="1">
    <citation type="submission" date="2023-06" db="EMBL/GenBank/DDBJ databases">
        <authorList>
            <consortium name="Lawrence Berkeley National Laboratory"/>
            <person name="Ahrendt S."/>
            <person name="Sahu N."/>
            <person name="Indic B."/>
            <person name="Wong-Bajracharya J."/>
            <person name="Merenyi Z."/>
            <person name="Ke H.-M."/>
            <person name="Monk M."/>
            <person name="Kocsube S."/>
            <person name="Drula E."/>
            <person name="Lipzen A."/>
            <person name="Balint B."/>
            <person name="Henrissat B."/>
            <person name="Andreopoulos B."/>
            <person name="Martin F.M."/>
            <person name="Harder C.B."/>
            <person name="Rigling D."/>
            <person name="Ford K.L."/>
            <person name="Foster G.D."/>
            <person name="Pangilinan J."/>
            <person name="Papanicolaou A."/>
            <person name="Barry K."/>
            <person name="LaButti K."/>
            <person name="Viragh M."/>
            <person name="Koriabine M."/>
            <person name="Yan M."/>
            <person name="Riley R."/>
            <person name="Champramary S."/>
            <person name="Plett K.L."/>
            <person name="Tsai I.J."/>
            <person name="Slot J."/>
            <person name="Sipos G."/>
            <person name="Plett J."/>
            <person name="Nagy L.G."/>
            <person name="Grigoriev I.V."/>
        </authorList>
    </citation>
    <scope>NUCLEOTIDE SEQUENCE</scope>
    <source>
        <strain evidence="1">CCBAS 213</strain>
    </source>
</reference>
<dbReference type="AlphaFoldDB" id="A0AA39TUG4"/>